<evidence type="ECO:0000256" key="4">
    <source>
        <dbReference type="ARBA" id="ARBA00023163"/>
    </source>
</evidence>
<evidence type="ECO:0000313" key="8">
    <source>
        <dbReference type="Proteomes" id="UP000724672"/>
    </source>
</evidence>
<evidence type="ECO:0000256" key="3">
    <source>
        <dbReference type="ARBA" id="ARBA00023125"/>
    </source>
</evidence>
<name>A0A942URH7_9FIRM</name>
<dbReference type="InterPro" id="IPR000843">
    <property type="entry name" value="HTH_LacI"/>
</dbReference>
<dbReference type="Proteomes" id="UP000724672">
    <property type="component" value="Unassembled WGS sequence"/>
</dbReference>
<dbReference type="CDD" id="cd01392">
    <property type="entry name" value="HTH_LacI"/>
    <property type="match status" value="1"/>
</dbReference>
<accession>A0A942URH7</accession>
<dbReference type="GO" id="GO:0000976">
    <property type="term" value="F:transcription cis-regulatory region binding"/>
    <property type="evidence" value="ECO:0007669"/>
    <property type="project" value="TreeGrafter"/>
</dbReference>
<dbReference type="PANTHER" id="PTHR30146:SF148">
    <property type="entry name" value="HTH-TYPE TRANSCRIPTIONAL REPRESSOR PURR-RELATED"/>
    <property type="match status" value="1"/>
</dbReference>
<keyword evidence="1" id="KW-0678">Repressor</keyword>
<gene>
    <name evidence="7" type="ORF">GOQ27_05255</name>
</gene>
<dbReference type="InterPro" id="IPR046335">
    <property type="entry name" value="LacI/GalR-like_sensor"/>
</dbReference>
<feature type="domain" description="HTH lacI-type" evidence="5">
    <location>
        <begin position="2"/>
        <end position="55"/>
    </location>
</feature>
<evidence type="ECO:0000259" key="5">
    <source>
        <dbReference type="PROSITE" id="PS50932"/>
    </source>
</evidence>
<dbReference type="InterPro" id="IPR010982">
    <property type="entry name" value="Lambda_DNA-bd_dom_sf"/>
</dbReference>
<evidence type="ECO:0000256" key="2">
    <source>
        <dbReference type="ARBA" id="ARBA00023015"/>
    </source>
</evidence>
<reference evidence="7" key="1">
    <citation type="submission" date="2019-12" db="EMBL/GenBank/DDBJ databases">
        <title>Clostridiaceae gen. nov. sp. nov., isolated from sediment in Xinjiang, China.</title>
        <authorList>
            <person name="Zhang R."/>
        </authorList>
    </citation>
    <scope>NUCLEOTIDE SEQUENCE</scope>
    <source>
        <strain evidence="7">D2Q-11</strain>
    </source>
</reference>
<organism evidence="7 8">
    <name type="scientific">Anaeromonas frigoriresistens</name>
    <dbReference type="NCBI Taxonomy" id="2683708"/>
    <lineage>
        <taxon>Bacteria</taxon>
        <taxon>Bacillati</taxon>
        <taxon>Bacillota</taxon>
        <taxon>Tissierellia</taxon>
        <taxon>Tissierellales</taxon>
        <taxon>Thermohalobacteraceae</taxon>
        <taxon>Anaeromonas</taxon>
    </lineage>
</organism>
<keyword evidence="3 7" id="KW-0238">DNA-binding</keyword>
<dbReference type="SUPFAM" id="SSF53822">
    <property type="entry name" value="Periplasmic binding protein-like I"/>
    <property type="match status" value="1"/>
</dbReference>
<dbReference type="Pfam" id="PF00356">
    <property type="entry name" value="LacI"/>
    <property type="match status" value="1"/>
</dbReference>
<dbReference type="InterPro" id="IPR028082">
    <property type="entry name" value="Peripla_BP_I"/>
</dbReference>
<dbReference type="PROSITE" id="PS50943">
    <property type="entry name" value="HTH_CROC1"/>
    <property type="match status" value="1"/>
</dbReference>
<dbReference type="Gene3D" id="1.10.260.40">
    <property type="entry name" value="lambda repressor-like DNA-binding domains"/>
    <property type="match status" value="1"/>
</dbReference>
<dbReference type="SMART" id="SM00354">
    <property type="entry name" value="HTH_LACI"/>
    <property type="match status" value="1"/>
</dbReference>
<dbReference type="InterPro" id="IPR001387">
    <property type="entry name" value="Cro/C1-type_HTH"/>
</dbReference>
<evidence type="ECO:0000256" key="1">
    <source>
        <dbReference type="ARBA" id="ARBA00022491"/>
    </source>
</evidence>
<feature type="domain" description="HTH cro/C1-type" evidence="6">
    <location>
        <begin position="3"/>
        <end position="45"/>
    </location>
</feature>
<dbReference type="PANTHER" id="PTHR30146">
    <property type="entry name" value="LACI-RELATED TRANSCRIPTIONAL REPRESSOR"/>
    <property type="match status" value="1"/>
</dbReference>
<proteinExistence type="predicted"/>
<dbReference type="CDD" id="cd06267">
    <property type="entry name" value="PBP1_LacI_sugar_binding-like"/>
    <property type="match status" value="1"/>
</dbReference>
<dbReference type="EMBL" id="WSFT01000022">
    <property type="protein sequence ID" value="MBS4537858.1"/>
    <property type="molecule type" value="Genomic_DNA"/>
</dbReference>
<evidence type="ECO:0000259" key="6">
    <source>
        <dbReference type="PROSITE" id="PS50943"/>
    </source>
</evidence>
<dbReference type="PROSITE" id="PS50932">
    <property type="entry name" value="HTH_LACI_2"/>
    <property type="match status" value="1"/>
</dbReference>
<keyword evidence="8" id="KW-1185">Reference proteome</keyword>
<protein>
    <submittedName>
        <fullName evidence="7">LacI family DNA-binding transcriptional regulator</fullName>
    </submittedName>
</protein>
<dbReference type="Gene3D" id="3.40.50.2300">
    <property type="match status" value="2"/>
</dbReference>
<keyword evidence="2" id="KW-0805">Transcription regulation</keyword>
<dbReference type="AlphaFoldDB" id="A0A942URH7"/>
<dbReference type="GO" id="GO:0003700">
    <property type="term" value="F:DNA-binding transcription factor activity"/>
    <property type="evidence" value="ECO:0007669"/>
    <property type="project" value="TreeGrafter"/>
</dbReference>
<sequence length="333" mass="37823">MSTIKDVAQVSGISVGTISRYLNGYNVKPENQEKIEKAIEELNYRVNPIARGLKTNKSFTIGIIVPSITDVFANQVIEGVEDILERENYSIIICSSRNRLKTEKEKLSFLKEKRVDGIVMMPVSDESKHVNEFIEEDIPLILIDRLLEEVKCDGVVCDNVNGSYHAMEELIRYGHRRIGIIAGPENVYTARERLNGYKRSLNDYQISIDEELIQYAKYEKNGGLEGYENLMNLSNPPTAIFATNYETTMTGIKYFMERGIKIGEDISFFGYDNTDIFQMLTPSISTVVQPMNEIGEEAAKLLLSRIEGNFTIHPIIQRLKTRLLLGSSVKKIF</sequence>
<comment type="caution">
    <text evidence="7">The sequence shown here is derived from an EMBL/GenBank/DDBJ whole genome shotgun (WGS) entry which is preliminary data.</text>
</comment>
<dbReference type="SUPFAM" id="SSF47413">
    <property type="entry name" value="lambda repressor-like DNA-binding domains"/>
    <property type="match status" value="1"/>
</dbReference>
<evidence type="ECO:0000313" key="7">
    <source>
        <dbReference type="EMBL" id="MBS4537858.1"/>
    </source>
</evidence>
<keyword evidence="4" id="KW-0804">Transcription</keyword>
<dbReference type="Pfam" id="PF13377">
    <property type="entry name" value="Peripla_BP_3"/>
    <property type="match status" value="1"/>
</dbReference>